<feature type="domain" description="Myb/SANT-like" evidence="2">
    <location>
        <begin position="36"/>
        <end position="132"/>
    </location>
</feature>
<gene>
    <name evidence="3" type="ORF">RND81_10G039800</name>
</gene>
<name>A0AAW1HXU0_SAPOF</name>
<dbReference type="PANTHER" id="PTHR47851:SF1">
    <property type="entry name" value="OS06G0588700 PROTEIN"/>
    <property type="match status" value="1"/>
</dbReference>
<organism evidence="3 4">
    <name type="scientific">Saponaria officinalis</name>
    <name type="common">Common soapwort</name>
    <name type="synonym">Lychnis saponaria</name>
    <dbReference type="NCBI Taxonomy" id="3572"/>
    <lineage>
        <taxon>Eukaryota</taxon>
        <taxon>Viridiplantae</taxon>
        <taxon>Streptophyta</taxon>
        <taxon>Embryophyta</taxon>
        <taxon>Tracheophyta</taxon>
        <taxon>Spermatophyta</taxon>
        <taxon>Magnoliopsida</taxon>
        <taxon>eudicotyledons</taxon>
        <taxon>Gunneridae</taxon>
        <taxon>Pentapetalae</taxon>
        <taxon>Caryophyllales</taxon>
        <taxon>Caryophyllaceae</taxon>
        <taxon>Caryophylleae</taxon>
        <taxon>Saponaria</taxon>
    </lineage>
</organism>
<dbReference type="EMBL" id="JBDFQZ010000010">
    <property type="protein sequence ID" value="KAK9681958.1"/>
    <property type="molecule type" value="Genomic_DNA"/>
</dbReference>
<evidence type="ECO:0000313" key="4">
    <source>
        <dbReference type="Proteomes" id="UP001443914"/>
    </source>
</evidence>
<protein>
    <recommendedName>
        <fullName evidence="2">Myb/SANT-like domain-containing protein</fullName>
    </recommendedName>
</protein>
<dbReference type="Pfam" id="PF12776">
    <property type="entry name" value="Myb_DNA-bind_3"/>
    <property type="match status" value="1"/>
</dbReference>
<dbReference type="AlphaFoldDB" id="A0AAW1HXU0"/>
<feature type="compositionally biased region" description="Basic and acidic residues" evidence="1">
    <location>
        <begin position="1"/>
        <end position="10"/>
    </location>
</feature>
<sequence length="359" mass="42106">MSLLTEENHHQNMIRGSQRAPTTPSNFVMKKEKAIWDPLTTKIFCEVCAEEINTGCYRNRPNTHFIKIGWDNVVNNFQRRTKRKYVQKQLKNKWESLKNQYKAWNQLICTETGLEWDHDKRTVDADDAWWEEKVKVNPEIASFQHGGIENLTEMEIMFSKTFVTGNGSFNLYIVNDTEDDEGYDAINEEFNDTLVGDETRGEFENMDVGNNLTIKKEQGHGKKRKENISVGRIGHMSHKGKKSKVSTALIMQCQLDRICNVMETTAANTKNDQFGCSISECIAVLKKIPSMEPKSELFMLGTRLFVKREYREIFIALEEDDIRVNWLEEELKREKNHISRRKISFLIYYYILFFRHVFL</sequence>
<evidence type="ECO:0000313" key="3">
    <source>
        <dbReference type="EMBL" id="KAK9681958.1"/>
    </source>
</evidence>
<comment type="caution">
    <text evidence="3">The sequence shown here is derived from an EMBL/GenBank/DDBJ whole genome shotgun (WGS) entry which is preliminary data.</text>
</comment>
<feature type="region of interest" description="Disordered" evidence="1">
    <location>
        <begin position="1"/>
        <end position="24"/>
    </location>
</feature>
<reference evidence="3" key="1">
    <citation type="submission" date="2024-03" db="EMBL/GenBank/DDBJ databases">
        <title>WGS assembly of Saponaria officinalis var. Norfolk2.</title>
        <authorList>
            <person name="Jenkins J."/>
            <person name="Shu S."/>
            <person name="Grimwood J."/>
            <person name="Barry K."/>
            <person name="Goodstein D."/>
            <person name="Schmutz J."/>
            <person name="Leebens-Mack J."/>
            <person name="Osbourn A."/>
        </authorList>
    </citation>
    <scope>NUCLEOTIDE SEQUENCE [LARGE SCALE GENOMIC DNA]</scope>
    <source>
        <strain evidence="3">JIC</strain>
    </source>
</reference>
<accession>A0AAW1HXU0</accession>
<dbReference type="Proteomes" id="UP001443914">
    <property type="component" value="Unassembled WGS sequence"/>
</dbReference>
<proteinExistence type="predicted"/>
<dbReference type="PANTHER" id="PTHR47851">
    <property type="entry name" value="OS06G0588700 PROTEIN-RELATED"/>
    <property type="match status" value="1"/>
</dbReference>
<evidence type="ECO:0000256" key="1">
    <source>
        <dbReference type="SAM" id="MobiDB-lite"/>
    </source>
</evidence>
<evidence type="ECO:0000259" key="2">
    <source>
        <dbReference type="Pfam" id="PF12776"/>
    </source>
</evidence>
<dbReference type="InterPro" id="IPR024752">
    <property type="entry name" value="Myb/SANT-like_dom"/>
</dbReference>
<keyword evidence="4" id="KW-1185">Reference proteome</keyword>